<feature type="domain" description="HTH luxR-type" evidence="1">
    <location>
        <begin position="8"/>
        <end position="62"/>
    </location>
</feature>
<dbReference type="Proteomes" id="UP001550850">
    <property type="component" value="Unassembled WGS sequence"/>
</dbReference>
<evidence type="ECO:0000313" key="2">
    <source>
        <dbReference type="EMBL" id="MEU3554061.1"/>
    </source>
</evidence>
<dbReference type="InterPro" id="IPR000792">
    <property type="entry name" value="Tscrpt_reg_LuxR_C"/>
</dbReference>
<keyword evidence="3" id="KW-1185">Reference proteome</keyword>
<sequence length="87" mass="9723">MEAHGAETGSLDLQILGMLLEGCTDATVALRLGIGQRTVQRRIRQMMDAAGVNTRIQLGWHARERFPHLRRRRTARGPHGIGRKIQG</sequence>
<dbReference type="SUPFAM" id="SSF46894">
    <property type="entry name" value="C-terminal effector domain of the bipartite response regulators"/>
    <property type="match status" value="1"/>
</dbReference>
<evidence type="ECO:0000313" key="3">
    <source>
        <dbReference type="Proteomes" id="UP001550850"/>
    </source>
</evidence>
<dbReference type="RefSeq" id="WP_108957096.1">
    <property type="nucleotide sequence ID" value="NZ_BEVZ01000011.1"/>
</dbReference>
<dbReference type="InterPro" id="IPR036388">
    <property type="entry name" value="WH-like_DNA-bd_sf"/>
</dbReference>
<reference evidence="2 3" key="1">
    <citation type="submission" date="2024-06" db="EMBL/GenBank/DDBJ databases">
        <title>The Natural Products Discovery Center: Release of the First 8490 Sequenced Strains for Exploring Actinobacteria Biosynthetic Diversity.</title>
        <authorList>
            <person name="Kalkreuter E."/>
            <person name="Kautsar S.A."/>
            <person name="Yang D."/>
            <person name="Bader C.D."/>
            <person name="Teijaro C.N."/>
            <person name="Fluegel L."/>
            <person name="Davis C.M."/>
            <person name="Simpson J.R."/>
            <person name="Lauterbach L."/>
            <person name="Steele A.D."/>
            <person name="Gui C."/>
            <person name="Meng S."/>
            <person name="Li G."/>
            <person name="Viehrig K."/>
            <person name="Ye F."/>
            <person name="Su P."/>
            <person name="Kiefer A.F."/>
            <person name="Nichols A."/>
            <person name="Cepeda A.J."/>
            <person name="Yan W."/>
            <person name="Fan B."/>
            <person name="Jiang Y."/>
            <person name="Adhikari A."/>
            <person name="Zheng C.-J."/>
            <person name="Schuster L."/>
            <person name="Cowan T.M."/>
            <person name="Smanski M.J."/>
            <person name="Chevrette M.G."/>
            <person name="De Carvalho L.P.S."/>
            <person name="Shen B."/>
        </authorList>
    </citation>
    <scope>NUCLEOTIDE SEQUENCE [LARGE SCALE GENOMIC DNA]</scope>
    <source>
        <strain evidence="2 3">NPDC038104</strain>
    </source>
</reference>
<dbReference type="InterPro" id="IPR016032">
    <property type="entry name" value="Sig_transdc_resp-reg_C-effctor"/>
</dbReference>
<dbReference type="SMART" id="SM00421">
    <property type="entry name" value="HTH_LUXR"/>
    <property type="match status" value="1"/>
</dbReference>
<evidence type="ECO:0000259" key="1">
    <source>
        <dbReference type="SMART" id="SM00421"/>
    </source>
</evidence>
<dbReference type="Gene3D" id="1.10.10.10">
    <property type="entry name" value="Winged helix-like DNA-binding domain superfamily/Winged helix DNA-binding domain"/>
    <property type="match status" value="1"/>
</dbReference>
<comment type="caution">
    <text evidence="2">The sequence shown here is derived from an EMBL/GenBank/DDBJ whole genome shotgun (WGS) entry which is preliminary data.</text>
</comment>
<accession>A0ABV2YEV5</accession>
<proteinExistence type="predicted"/>
<name>A0ABV2YEV5_9ACTN</name>
<gene>
    <name evidence="2" type="ORF">AB0E65_07555</name>
</gene>
<organism evidence="2 3">
    <name type="scientific">Streptomyces fragilis</name>
    <dbReference type="NCBI Taxonomy" id="67301"/>
    <lineage>
        <taxon>Bacteria</taxon>
        <taxon>Bacillati</taxon>
        <taxon>Actinomycetota</taxon>
        <taxon>Actinomycetes</taxon>
        <taxon>Kitasatosporales</taxon>
        <taxon>Streptomycetaceae</taxon>
        <taxon>Streptomyces</taxon>
    </lineage>
</organism>
<protein>
    <recommendedName>
        <fullName evidence="1">HTH luxR-type domain-containing protein</fullName>
    </recommendedName>
</protein>
<dbReference type="EMBL" id="JBEZUR010000007">
    <property type="protein sequence ID" value="MEU3554061.1"/>
    <property type="molecule type" value="Genomic_DNA"/>
</dbReference>